<comment type="subunit">
    <text evidence="1">Monomer.</text>
</comment>
<evidence type="ECO:0000313" key="9">
    <source>
        <dbReference type="EMBL" id="OXA57298.1"/>
    </source>
</evidence>
<dbReference type="GO" id="GO:0020037">
    <property type="term" value="F:heme binding"/>
    <property type="evidence" value="ECO:0007669"/>
    <property type="project" value="InterPro"/>
</dbReference>
<keyword evidence="10" id="KW-1185">Reference proteome</keyword>
<evidence type="ECO:0000256" key="1">
    <source>
        <dbReference type="ARBA" id="ARBA00011245"/>
    </source>
</evidence>
<protein>
    <submittedName>
        <fullName evidence="9">Globin</fullName>
    </submittedName>
</protein>
<dbReference type="InterPro" id="IPR013314">
    <property type="entry name" value="Globin_lamprey/hagfish"/>
</dbReference>
<dbReference type="AlphaFoldDB" id="A0A226EJA5"/>
<evidence type="ECO:0000256" key="4">
    <source>
        <dbReference type="ARBA" id="ARBA00022621"/>
    </source>
</evidence>
<gene>
    <name evidence="9" type="ORF">Fcan01_07386</name>
</gene>
<dbReference type="Proteomes" id="UP000198287">
    <property type="component" value="Unassembled WGS sequence"/>
</dbReference>
<keyword evidence="3 7" id="KW-0349">Heme</keyword>
<dbReference type="Gene3D" id="1.10.490.10">
    <property type="entry name" value="Globins"/>
    <property type="match status" value="1"/>
</dbReference>
<evidence type="ECO:0000256" key="2">
    <source>
        <dbReference type="ARBA" id="ARBA00022448"/>
    </source>
</evidence>
<evidence type="ECO:0000256" key="3">
    <source>
        <dbReference type="ARBA" id="ARBA00022617"/>
    </source>
</evidence>
<dbReference type="InterPro" id="IPR009050">
    <property type="entry name" value="Globin-like_sf"/>
</dbReference>
<dbReference type="Pfam" id="PF00042">
    <property type="entry name" value="Globin"/>
    <property type="match status" value="1"/>
</dbReference>
<dbReference type="GO" id="GO:0005344">
    <property type="term" value="F:oxygen carrier activity"/>
    <property type="evidence" value="ECO:0007669"/>
    <property type="project" value="UniProtKB-KW"/>
</dbReference>
<proteinExistence type="inferred from homology"/>
<keyword evidence="2 7" id="KW-0813">Transport</keyword>
<comment type="similarity">
    <text evidence="7">Belongs to the globin family.</text>
</comment>
<sequence length="152" mass="17160">MSLTAEEKTAVQDTWGVVAKDLKGNSIKVFLHFFTMFPEYQKLFRGFADTPMDQLPENRRFKAHAFTVVSAINGLIDNLDDPEMLCELLVKTGQNHAKRSIKIGDFKNLNDCLMDLFSKIFGEAWTPVAKSGWSKVFSVVLEKVAEGLKLNE</sequence>
<keyword evidence="5" id="KW-0479">Metal-binding</keyword>
<dbReference type="STRING" id="158441.A0A226EJA5"/>
<evidence type="ECO:0000259" key="8">
    <source>
        <dbReference type="PROSITE" id="PS01033"/>
    </source>
</evidence>
<evidence type="ECO:0000256" key="5">
    <source>
        <dbReference type="ARBA" id="ARBA00022723"/>
    </source>
</evidence>
<evidence type="ECO:0000256" key="6">
    <source>
        <dbReference type="ARBA" id="ARBA00023004"/>
    </source>
</evidence>
<organism evidence="9 10">
    <name type="scientific">Folsomia candida</name>
    <name type="common">Springtail</name>
    <dbReference type="NCBI Taxonomy" id="158441"/>
    <lineage>
        <taxon>Eukaryota</taxon>
        <taxon>Metazoa</taxon>
        <taxon>Ecdysozoa</taxon>
        <taxon>Arthropoda</taxon>
        <taxon>Hexapoda</taxon>
        <taxon>Collembola</taxon>
        <taxon>Entomobryomorpha</taxon>
        <taxon>Isotomoidea</taxon>
        <taxon>Isotomidae</taxon>
        <taxon>Proisotominae</taxon>
        <taxon>Folsomia</taxon>
    </lineage>
</organism>
<comment type="caution">
    <text evidence="9">The sequence shown here is derived from an EMBL/GenBank/DDBJ whole genome shotgun (WGS) entry which is preliminary data.</text>
</comment>
<evidence type="ECO:0000256" key="7">
    <source>
        <dbReference type="RuleBase" id="RU000356"/>
    </source>
</evidence>
<dbReference type="InterPro" id="IPR044399">
    <property type="entry name" value="Mb-like_M"/>
</dbReference>
<dbReference type="PANTHER" id="PTHR47217">
    <property type="entry name" value="GLOBIN-LIKE PROTEIN"/>
    <property type="match status" value="1"/>
</dbReference>
<name>A0A226EJA5_FOLCA</name>
<dbReference type="PANTHER" id="PTHR47217:SF1">
    <property type="entry name" value="GLOBIN-LIKE PROTEIN"/>
    <property type="match status" value="1"/>
</dbReference>
<keyword evidence="4 7" id="KW-0561">Oxygen transport</keyword>
<dbReference type="CDD" id="cd01040">
    <property type="entry name" value="Mb-like"/>
    <property type="match status" value="1"/>
</dbReference>
<dbReference type="OMA" id="YEELGWP"/>
<accession>A0A226EJA5</accession>
<dbReference type="SUPFAM" id="SSF46458">
    <property type="entry name" value="Globin-like"/>
    <property type="match status" value="1"/>
</dbReference>
<keyword evidence="6" id="KW-0408">Iron</keyword>
<dbReference type="OrthoDB" id="436496at2759"/>
<feature type="domain" description="Globin" evidence="8">
    <location>
        <begin position="2"/>
        <end position="149"/>
    </location>
</feature>
<dbReference type="EMBL" id="LNIX01000003">
    <property type="protein sequence ID" value="OXA57298.1"/>
    <property type="molecule type" value="Genomic_DNA"/>
</dbReference>
<dbReference type="InterPro" id="IPR000971">
    <property type="entry name" value="Globin"/>
</dbReference>
<reference evidence="9 10" key="1">
    <citation type="submission" date="2015-12" db="EMBL/GenBank/DDBJ databases">
        <title>The genome of Folsomia candida.</title>
        <authorList>
            <person name="Faddeeva A."/>
            <person name="Derks M.F."/>
            <person name="Anvar Y."/>
            <person name="Smit S."/>
            <person name="Van Straalen N."/>
            <person name="Roelofs D."/>
        </authorList>
    </citation>
    <scope>NUCLEOTIDE SEQUENCE [LARGE SCALE GENOMIC DNA]</scope>
    <source>
        <strain evidence="9 10">VU population</strain>
        <tissue evidence="9">Whole body</tissue>
    </source>
</reference>
<dbReference type="InterPro" id="IPR012292">
    <property type="entry name" value="Globin/Proto"/>
</dbReference>
<dbReference type="GO" id="GO:0019825">
    <property type="term" value="F:oxygen binding"/>
    <property type="evidence" value="ECO:0007669"/>
    <property type="project" value="InterPro"/>
</dbReference>
<dbReference type="PRINTS" id="PR01906">
    <property type="entry name" value="FISHGLOBIN"/>
</dbReference>
<dbReference type="PROSITE" id="PS01033">
    <property type="entry name" value="GLOBIN"/>
    <property type="match status" value="1"/>
</dbReference>
<dbReference type="GO" id="GO:0005506">
    <property type="term" value="F:iron ion binding"/>
    <property type="evidence" value="ECO:0007669"/>
    <property type="project" value="InterPro"/>
</dbReference>
<evidence type="ECO:0000313" key="10">
    <source>
        <dbReference type="Proteomes" id="UP000198287"/>
    </source>
</evidence>
<dbReference type="GO" id="GO:0016491">
    <property type="term" value="F:oxidoreductase activity"/>
    <property type="evidence" value="ECO:0007669"/>
    <property type="project" value="UniProtKB-ARBA"/>
</dbReference>